<evidence type="ECO:0000313" key="11">
    <source>
        <dbReference type="Proteomes" id="UP000253472"/>
    </source>
</evidence>
<accession>A0A367XQY4</accession>
<dbReference type="InterPro" id="IPR011263">
    <property type="entry name" value="DNA-dir_RNA_pol_RpoA/D/Rpb3"/>
</dbReference>
<dbReference type="PANTHER" id="PTHR11800">
    <property type="entry name" value="DNA-DIRECTED RNA POLYMERASE"/>
    <property type="match status" value="1"/>
</dbReference>
<evidence type="ECO:0000256" key="7">
    <source>
        <dbReference type="ARBA" id="ARBA00072506"/>
    </source>
</evidence>
<keyword evidence="4" id="KW-0804">Transcription</keyword>
<evidence type="ECO:0000256" key="1">
    <source>
        <dbReference type="ARBA" id="ARBA00004123"/>
    </source>
</evidence>
<gene>
    <name evidence="10" type="primary">rpb3</name>
    <name evidence="10" type="ORF">Cantr_05911</name>
</gene>
<proteinExistence type="inferred from homology"/>
<dbReference type="InterPro" id="IPR036603">
    <property type="entry name" value="RBP11-like"/>
</dbReference>
<evidence type="ECO:0000256" key="3">
    <source>
        <dbReference type="ARBA" id="ARBA00022478"/>
    </source>
</evidence>
<dbReference type="SUPFAM" id="SSF56553">
    <property type="entry name" value="Insert subdomain of RNA polymerase alpha subunit"/>
    <property type="match status" value="1"/>
</dbReference>
<evidence type="ECO:0000256" key="2">
    <source>
        <dbReference type="ARBA" id="ARBA00011730"/>
    </source>
</evidence>
<dbReference type="InterPro" id="IPR050518">
    <property type="entry name" value="Rpo3/RPB3_RNA_Pol_subunit"/>
</dbReference>
<dbReference type="NCBIfam" id="NF001988">
    <property type="entry name" value="PRK00783.1"/>
    <property type="match status" value="1"/>
</dbReference>
<dbReference type="Pfam" id="PF01000">
    <property type="entry name" value="RNA_pol_A_bac"/>
    <property type="match status" value="1"/>
</dbReference>
<feature type="region of interest" description="Disordered" evidence="8">
    <location>
        <begin position="301"/>
        <end position="323"/>
    </location>
</feature>
<reference evidence="10 11" key="1">
    <citation type="submission" date="2018-06" db="EMBL/GenBank/DDBJ databases">
        <title>Whole genome sequencing of Candida tropicalis (genome annotated by CSBL at Korea University).</title>
        <authorList>
            <person name="Ahn J."/>
        </authorList>
    </citation>
    <scope>NUCLEOTIDE SEQUENCE [LARGE SCALE GENOMIC DNA]</scope>
    <source>
        <strain evidence="10 11">ATCC 20962</strain>
    </source>
</reference>
<comment type="caution">
    <text evidence="10">The sequence shown here is derived from an EMBL/GenBank/DDBJ whole genome shotgun (WGS) entry which is preliminary data.</text>
</comment>
<evidence type="ECO:0000256" key="4">
    <source>
        <dbReference type="ARBA" id="ARBA00023163"/>
    </source>
</evidence>
<dbReference type="GO" id="GO:0003677">
    <property type="term" value="F:DNA binding"/>
    <property type="evidence" value="ECO:0007669"/>
    <property type="project" value="InterPro"/>
</dbReference>
<dbReference type="OrthoDB" id="270173at2759"/>
<dbReference type="PROSITE" id="PS00446">
    <property type="entry name" value="RNA_POL_D_30KD"/>
    <property type="match status" value="1"/>
</dbReference>
<dbReference type="Proteomes" id="UP000253472">
    <property type="component" value="Unassembled WGS sequence"/>
</dbReference>
<dbReference type="Gene3D" id="2.170.120.12">
    <property type="entry name" value="DNA-directed RNA polymerase, insert domain"/>
    <property type="match status" value="1"/>
</dbReference>
<name>A0A367XQY4_9ASCO</name>
<sequence length="323" mass="35601">MDVDSHNGPSVTIRTADKDHVDFILRDVDLAVANSIRRTMLAEVPTLAIDLVEIEKNTSVLADEFLSHRLGLLPLVSDGIKDLTYSRDCTCDNYCPKCSVTLLLLASCTVESTMNVYASDLLKTSHINSKLGDPVKRDSRDRGPIICKLRKDQELALTCIAKKGIAKEHAKWSPCAAVGFEYDPWNKLKHTDYWYEVDAEAEWPKSRNCDWEEAPDPEAKFDYKAKPNTFYFDVETVGNLPPNEVVVRSIETLQNKLGALTMELNSEGVEGNDAMRVNDGGFTTYGRTDYGGGTTYGGRTDYGGGDGGQTPYGDSGFGGASWN</sequence>
<organism evidence="10 11">
    <name type="scientific">Candida viswanathii</name>
    <dbReference type="NCBI Taxonomy" id="5486"/>
    <lineage>
        <taxon>Eukaryota</taxon>
        <taxon>Fungi</taxon>
        <taxon>Dikarya</taxon>
        <taxon>Ascomycota</taxon>
        <taxon>Saccharomycotina</taxon>
        <taxon>Pichiomycetes</taxon>
        <taxon>Debaryomycetaceae</taxon>
        <taxon>Candida/Lodderomyces clade</taxon>
        <taxon>Candida</taxon>
    </lineage>
</organism>
<dbReference type="FunFam" id="2.170.120.12:FF:000002">
    <property type="entry name" value="DNA-directed RNA polymerase II subunit RPB3"/>
    <property type="match status" value="1"/>
</dbReference>
<comment type="subcellular location">
    <subcellularLocation>
        <location evidence="1">Nucleus</location>
    </subcellularLocation>
</comment>
<dbReference type="GO" id="GO:0005665">
    <property type="term" value="C:RNA polymerase II, core complex"/>
    <property type="evidence" value="ECO:0007669"/>
    <property type="project" value="TreeGrafter"/>
</dbReference>
<dbReference type="InterPro" id="IPR036643">
    <property type="entry name" value="RNApol_insert_sf"/>
</dbReference>
<comment type="subunit">
    <text evidence="2">Component of the RNA polymerase II (Pol II) complex consisting of 12 subunits.</text>
</comment>
<dbReference type="Gene3D" id="3.30.1360.10">
    <property type="entry name" value="RNA polymerase, RBP11-like subunit"/>
    <property type="match status" value="1"/>
</dbReference>
<dbReference type="InterPro" id="IPR001514">
    <property type="entry name" value="DNA-dir_RNA_pol_30-40kDasu_CS"/>
</dbReference>
<dbReference type="GO" id="GO:0046983">
    <property type="term" value="F:protein dimerization activity"/>
    <property type="evidence" value="ECO:0007669"/>
    <property type="project" value="InterPro"/>
</dbReference>
<dbReference type="SUPFAM" id="SSF55257">
    <property type="entry name" value="RBP11-like subunits of RNA polymerase"/>
    <property type="match status" value="1"/>
</dbReference>
<dbReference type="HAMAP" id="MF_00320">
    <property type="entry name" value="RNApol_arch_Rpo3"/>
    <property type="match status" value="1"/>
</dbReference>
<dbReference type="GO" id="GO:0003899">
    <property type="term" value="F:DNA-directed RNA polymerase activity"/>
    <property type="evidence" value="ECO:0007669"/>
    <property type="project" value="InterPro"/>
</dbReference>
<protein>
    <recommendedName>
        <fullName evidence="7">DNA-directed RNA polymerase II subunit RPB3</fullName>
    </recommendedName>
</protein>
<evidence type="ECO:0000256" key="6">
    <source>
        <dbReference type="ARBA" id="ARBA00025804"/>
    </source>
</evidence>
<keyword evidence="5" id="KW-0539">Nucleus</keyword>
<dbReference type="CDD" id="cd07031">
    <property type="entry name" value="RNAP_II_RPB3"/>
    <property type="match status" value="1"/>
</dbReference>
<evidence type="ECO:0000256" key="8">
    <source>
        <dbReference type="SAM" id="MobiDB-lite"/>
    </source>
</evidence>
<dbReference type="InterPro" id="IPR022842">
    <property type="entry name" value="RNAP_Rpo3/Rpb3/RPAC1"/>
</dbReference>
<keyword evidence="3 10" id="KW-0240">DNA-directed RNA polymerase</keyword>
<dbReference type="STRING" id="5486.A0A367XQY4"/>
<dbReference type="GO" id="GO:0006366">
    <property type="term" value="P:transcription by RNA polymerase II"/>
    <property type="evidence" value="ECO:0007669"/>
    <property type="project" value="TreeGrafter"/>
</dbReference>
<dbReference type="AlphaFoldDB" id="A0A367XQY4"/>
<keyword evidence="11" id="KW-1185">Reference proteome</keyword>
<dbReference type="Pfam" id="PF01193">
    <property type="entry name" value="RNA_pol_L"/>
    <property type="match status" value="1"/>
</dbReference>
<evidence type="ECO:0000256" key="5">
    <source>
        <dbReference type="ARBA" id="ARBA00023242"/>
    </source>
</evidence>
<evidence type="ECO:0000313" key="10">
    <source>
        <dbReference type="EMBL" id="RCK55620.1"/>
    </source>
</evidence>
<dbReference type="SMART" id="SM00662">
    <property type="entry name" value="RPOLD"/>
    <property type="match status" value="1"/>
</dbReference>
<dbReference type="EMBL" id="QLNQ01000029">
    <property type="protein sequence ID" value="RCK55620.1"/>
    <property type="molecule type" value="Genomic_DNA"/>
</dbReference>
<feature type="domain" description="DNA-directed RNA polymerase RpoA/D/Rpb3-type" evidence="9">
    <location>
        <begin position="20"/>
        <end position="263"/>
    </location>
</feature>
<dbReference type="InterPro" id="IPR011262">
    <property type="entry name" value="DNA-dir_RNA_pol_insert"/>
</dbReference>
<evidence type="ECO:0000259" key="9">
    <source>
        <dbReference type="SMART" id="SM00662"/>
    </source>
</evidence>
<dbReference type="PANTHER" id="PTHR11800:SF2">
    <property type="entry name" value="DNA-DIRECTED RNA POLYMERASE II SUBUNIT RPB3"/>
    <property type="match status" value="1"/>
</dbReference>
<comment type="similarity">
    <text evidence="6">Belongs to the archaeal Rpo3/eukaryotic RPB3 RNA polymerase subunit family.</text>
</comment>